<evidence type="ECO:0000256" key="4">
    <source>
        <dbReference type="HAMAP-Rule" id="MF_01401"/>
    </source>
</evidence>
<feature type="active site" evidence="4">
    <location>
        <position position="30"/>
    </location>
</feature>
<dbReference type="GO" id="GO:0008113">
    <property type="term" value="F:peptide-methionine (S)-S-oxide reductase activity"/>
    <property type="evidence" value="ECO:0007669"/>
    <property type="project" value="UniProtKB-UniRule"/>
</dbReference>
<dbReference type="OrthoDB" id="4174719at2"/>
<dbReference type="Gene3D" id="3.30.1060.10">
    <property type="entry name" value="Peptide methionine sulphoxide reductase MsrA"/>
    <property type="match status" value="1"/>
</dbReference>
<comment type="similarity">
    <text evidence="4">Belongs to the MsrA Met sulfoxide reductase family.</text>
</comment>
<evidence type="ECO:0000256" key="5">
    <source>
        <dbReference type="SAM" id="SignalP"/>
    </source>
</evidence>
<comment type="catalytic activity">
    <reaction evidence="3 4">
        <text>[thioredoxin]-disulfide + L-methionine + H2O = L-methionine (S)-S-oxide + [thioredoxin]-dithiol</text>
        <dbReference type="Rhea" id="RHEA:19993"/>
        <dbReference type="Rhea" id="RHEA-COMP:10698"/>
        <dbReference type="Rhea" id="RHEA-COMP:10700"/>
        <dbReference type="ChEBI" id="CHEBI:15377"/>
        <dbReference type="ChEBI" id="CHEBI:29950"/>
        <dbReference type="ChEBI" id="CHEBI:50058"/>
        <dbReference type="ChEBI" id="CHEBI:57844"/>
        <dbReference type="ChEBI" id="CHEBI:58772"/>
        <dbReference type="EC" id="1.8.4.11"/>
    </reaction>
</comment>
<dbReference type="Pfam" id="PF01625">
    <property type="entry name" value="PMSR"/>
    <property type="match status" value="1"/>
</dbReference>
<evidence type="ECO:0000259" key="6">
    <source>
        <dbReference type="Pfam" id="PF01625"/>
    </source>
</evidence>
<keyword evidence="5" id="KW-0732">Signal</keyword>
<dbReference type="STRING" id="180163.SAMN02745174_00835"/>
<feature type="domain" description="Peptide methionine sulphoxide reductase MsrA" evidence="6">
    <location>
        <begin position="23"/>
        <end position="173"/>
    </location>
</feature>
<dbReference type="InterPro" id="IPR002569">
    <property type="entry name" value="Met_Sox_Rdtase_MsrA_dom"/>
</dbReference>
<dbReference type="HAMAP" id="MF_01401">
    <property type="entry name" value="MsrA"/>
    <property type="match status" value="1"/>
</dbReference>
<evidence type="ECO:0000313" key="7">
    <source>
        <dbReference type="EMBL" id="SJZ53632.1"/>
    </source>
</evidence>
<evidence type="ECO:0000256" key="2">
    <source>
        <dbReference type="ARBA" id="ARBA00047806"/>
    </source>
</evidence>
<protein>
    <recommendedName>
        <fullName evidence="4">Peptide methionine sulfoxide reductase MsrA</fullName>
        <shortName evidence="4">Protein-methionine-S-oxide reductase</shortName>
        <ecNumber evidence="4">1.8.4.11</ecNumber>
    </recommendedName>
    <alternativeName>
        <fullName evidence="4">Peptide-methionine (S)-S-oxide reductase</fullName>
        <shortName evidence="4">Peptide Met(O) reductase</shortName>
    </alternativeName>
</protein>
<feature type="chain" id="PRO_5011984218" description="Peptide methionine sulfoxide reductase MsrA" evidence="5">
    <location>
        <begin position="20"/>
        <end position="192"/>
    </location>
</feature>
<reference evidence="7 8" key="1">
    <citation type="submission" date="2017-02" db="EMBL/GenBank/DDBJ databases">
        <authorList>
            <person name="Peterson S.W."/>
        </authorList>
    </citation>
    <scope>NUCLEOTIDE SEQUENCE [LARGE SCALE GENOMIC DNA]</scope>
    <source>
        <strain evidence="7 8">ATCC 700028</strain>
    </source>
</reference>
<dbReference type="NCBIfam" id="TIGR00401">
    <property type="entry name" value="msrA"/>
    <property type="match status" value="1"/>
</dbReference>
<organism evidence="7 8">
    <name type="scientific">Cetobacterium ceti</name>
    <dbReference type="NCBI Taxonomy" id="180163"/>
    <lineage>
        <taxon>Bacteria</taxon>
        <taxon>Fusobacteriati</taxon>
        <taxon>Fusobacteriota</taxon>
        <taxon>Fusobacteriia</taxon>
        <taxon>Fusobacteriales</taxon>
        <taxon>Fusobacteriaceae</taxon>
        <taxon>Cetobacterium</taxon>
    </lineage>
</organism>
<gene>
    <name evidence="4" type="primary">msrA</name>
    <name evidence="7" type="ORF">SAMN02745174_00835</name>
</gene>
<evidence type="ECO:0000256" key="1">
    <source>
        <dbReference type="ARBA" id="ARBA00023002"/>
    </source>
</evidence>
<dbReference type="GO" id="GO:0033744">
    <property type="term" value="F:L-methionine:thioredoxin-disulfide S-oxidoreductase activity"/>
    <property type="evidence" value="ECO:0007669"/>
    <property type="project" value="RHEA"/>
</dbReference>
<dbReference type="SUPFAM" id="SSF55068">
    <property type="entry name" value="Peptide methionine sulfoxide reductase"/>
    <property type="match status" value="1"/>
</dbReference>
<dbReference type="PANTHER" id="PTHR43774">
    <property type="entry name" value="PEPTIDE METHIONINE SULFOXIDE REDUCTASE"/>
    <property type="match status" value="1"/>
</dbReference>
<comment type="function">
    <text evidence="4">Has an important function as a repair enzyme for proteins that have been inactivated by oxidation. Catalyzes the reversible oxidation-reduction of methionine sulfoxide in proteins to methionine.</text>
</comment>
<keyword evidence="1 4" id="KW-0560">Oxidoreductase</keyword>
<dbReference type="AlphaFoldDB" id="A0A1T4LFV3"/>
<feature type="signal peptide" evidence="5">
    <location>
        <begin position="1"/>
        <end position="19"/>
    </location>
</feature>
<accession>A0A1T4LFV3</accession>
<evidence type="ECO:0000256" key="3">
    <source>
        <dbReference type="ARBA" id="ARBA00048782"/>
    </source>
</evidence>
<comment type="catalytic activity">
    <reaction evidence="2 4">
        <text>L-methionyl-[protein] + [thioredoxin]-disulfide + H2O = L-methionyl-(S)-S-oxide-[protein] + [thioredoxin]-dithiol</text>
        <dbReference type="Rhea" id="RHEA:14217"/>
        <dbReference type="Rhea" id="RHEA-COMP:10698"/>
        <dbReference type="Rhea" id="RHEA-COMP:10700"/>
        <dbReference type="Rhea" id="RHEA-COMP:12313"/>
        <dbReference type="Rhea" id="RHEA-COMP:12315"/>
        <dbReference type="ChEBI" id="CHEBI:15377"/>
        <dbReference type="ChEBI" id="CHEBI:16044"/>
        <dbReference type="ChEBI" id="CHEBI:29950"/>
        <dbReference type="ChEBI" id="CHEBI:44120"/>
        <dbReference type="ChEBI" id="CHEBI:50058"/>
        <dbReference type="EC" id="1.8.4.11"/>
    </reaction>
</comment>
<proteinExistence type="inferred from homology"/>
<evidence type="ECO:0000313" key="8">
    <source>
        <dbReference type="Proteomes" id="UP000191153"/>
    </source>
</evidence>
<keyword evidence="8" id="KW-1185">Reference proteome</keyword>
<dbReference type="PANTHER" id="PTHR43774:SF1">
    <property type="entry name" value="PEPTIDE METHIONINE SULFOXIDE REDUCTASE MSRA 2"/>
    <property type="match status" value="1"/>
</dbReference>
<dbReference type="EC" id="1.8.4.11" evidence="4"/>
<name>A0A1T4LFV3_9FUSO</name>
<dbReference type="EMBL" id="FUWX01000006">
    <property type="protein sequence ID" value="SJZ53632.1"/>
    <property type="molecule type" value="Genomic_DNA"/>
</dbReference>
<sequence length="192" mass="22402">MKKFNIFLLVLLFSTMAYGKIQEAVLAGGCFWCVESDLEKLPGVKDVISGYSGGTVKNPAYKEVSSGTTGHRESVLVKYDDDEINYATLLYYFLRGIDPTDGKGQFNDRGFQYSPAIFYMNENEKNIGEKVLEKIKKDGKFSKIEVALVPFKNFYHAEDYHQDYYKKETFKYKYFRFRSGRDRFIKDHWNNK</sequence>
<dbReference type="RefSeq" id="WP_078693368.1">
    <property type="nucleotide sequence ID" value="NZ_FUWX01000006.1"/>
</dbReference>
<dbReference type="Proteomes" id="UP000191153">
    <property type="component" value="Unassembled WGS sequence"/>
</dbReference>
<dbReference type="InterPro" id="IPR036509">
    <property type="entry name" value="Met_Sox_Rdtase_MsrA_sf"/>
</dbReference>